<keyword evidence="1" id="KW-0812">Transmembrane</keyword>
<protein>
    <submittedName>
        <fullName evidence="2">Uncharacterized protein</fullName>
    </submittedName>
</protein>
<organism evidence="2 3">
    <name type="scientific">candidate division WWE3 bacterium</name>
    <dbReference type="NCBI Taxonomy" id="2053526"/>
    <lineage>
        <taxon>Bacteria</taxon>
        <taxon>Katanobacteria</taxon>
    </lineage>
</organism>
<reference evidence="2" key="2">
    <citation type="journal article" date="2021" name="Microbiome">
        <title>Successional dynamics and alternative stable states in a saline activated sludge microbial community over 9 years.</title>
        <authorList>
            <person name="Wang Y."/>
            <person name="Ye J."/>
            <person name="Ju F."/>
            <person name="Liu L."/>
            <person name="Boyd J.A."/>
            <person name="Deng Y."/>
            <person name="Parks D.H."/>
            <person name="Jiang X."/>
            <person name="Yin X."/>
            <person name="Woodcroft B.J."/>
            <person name="Tyson G.W."/>
            <person name="Hugenholtz P."/>
            <person name="Polz M.F."/>
            <person name="Zhang T."/>
        </authorList>
    </citation>
    <scope>NUCLEOTIDE SEQUENCE</scope>
    <source>
        <strain evidence="2">HKST-UBA79</strain>
    </source>
</reference>
<comment type="caution">
    <text evidence="2">The sequence shown here is derived from an EMBL/GenBank/DDBJ whole genome shotgun (WGS) entry which is preliminary data.</text>
</comment>
<name>A0A955J297_UNCKA</name>
<reference evidence="2" key="1">
    <citation type="submission" date="2020-04" db="EMBL/GenBank/DDBJ databases">
        <authorList>
            <person name="Zhang T."/>
        </authorList>
    </citation>
    <scope>NUCLEOTIDE SEQUENCE</scope>
    <source>
        <strain evidence="2">HKST-UBA79</strain>
    </source>
</reference>
<keyword evidence="1" id="KW-1133">Transmembrane helix</keyword>
<proteinExistence type="predicted"/>
<dbReference type="AlphaFoldDB" id="A0A955J297"/>
<dbReference type="EMBL" id="JAGQNX010000148">
    <property type="protein sequence ID" value="MCA9308733.1"/>
    <property type="molecule type" value="Genomic_DNA"/>
</dbReference>
<evidence type="ECO:0000313" key="2">
    <source>
        <dbReference type="EMBL" id="MCA9308733.1"/>
    </source>
</evidence>
<feature type="transmembrane region" description="Helical" evidence="1">
    <location>
        <begin position="33"/>
        <end position="57"/>
    </location>
</feature>
<evidence type="ECO:0000313" key="3">
    <source>
        <dbReference type="Proteomes" id="UP000740557"/>
    </source>
</evidence>
<accession>A0A955J297</accession>
<sequence>MRVQKILGVIIAIVYIHVILITQAQALVVLAPIALLTLIKGIVIVLSAIAFPITFLISKLKKRHHKKH</sequence>
<feature type="transmembrane region" description="Helical" evidence="1">
    <location>
        <begin position="7"/>
        <end position="27"/>
    </location>
</feature>
<gene>
    <name evidence="2" type="ORF">KC980_04420</name>
</gene>
<dbReference type="Proteomes" id="UP000740557">
    <property type="component" value="Unassembled WGS sequence"/>
</dbReference>
<evidence type="ECO:0000256" key="1">
    <source>
        <dbReference type="SAM" id="Phobius"/>
    </source>
</evidence>
<keyword evidence="1" id="KW-0472">Membrane</keyword>